<dbReference type="Pfam" id="PF00348">
    <property type="entry name" value="polyprenyl_synt"/>
    <property type="match status" value="1"/>
</dbReference>
<dbReference type="PANTHER" id="PTHR12001:SF69">
    <property type="entry name" value="ALL TRANS-POLYPRENYL-DIPHOSPHATE SYNTHASE PDSS1"/>
    <property type="match status" value="1"/>
</dbReference>
<dbReference type="Gene3D" id="1.10.600.10">
    <property type="entry name" value="Farnesyl Diphosphate Synthase"/>
    <property type="match status" value="1"/>
</dbReference>
<dbReference type="PROSITE" id="PS00723">
    <property type="entry name" value="POLYPRENYL_SYNTHASE_1"/>
    <property type="match status" value="1"/>
</dbReference>
<dbReference type="eggNOG" id="COG0142">
    <property type="taxonomic scope" value="Bacteria"/>
</dbReference>
<dbReference type="GO" id="GO:0046872">
    <property type="term" value="F:metal ion binding"/>
    <property type="evidence" value="ECO:0007669"/>
    <property type="project" value="UniProtKB-KW"/>
</dbReference>
<comment type="cofactor">
    <cofactor evidence="1">
        <name>Mg(2+)</name>
        <dbReference type="ChEBI" id="CHEBI:18420"/>
    </cofactor>
</comment>
<evidence type="ECO:0000256" key="4">
    <source>
        <dbReference type="ARBA" id="ARBA00022723"/>
    </source>
</evidence>
<sequence>MQKIDELIKQFLQELGYEPILNMLSNVKSGKKLRSKLLLAIADESEIAFKICAAIELIHLASLLHDDIIDESELRRGARSVNAEFGTKNALMLGDILYSKAFYELSKMDARFASIISDAVVKLAIGELMDVDLGEKFNINKEAYLKMIYNKTAVLIEASARCGAILAGLYEKDFAEYGKNLGLAFQMIDDILDIKSDEKILGKPAMNDFKEGKTTLPYIYLYENLQEQDRIYLQTLFKKDLNENEKEWLKTKFEEQKALEKAILEAKTYAKKARKAIEKYDNNKLNDIIKAMIDREF</sequence>
<dbReference type="Proteomes" id="UP000000646">
    <property type="component" value="Chromosome"/>
</dbReference>
<name>A0A0H3PBF1_CAMJJ</name>
<dbReference type="EMBL" id="CP000538">
    <property type="protein sequence ID" value="EAQ73288.1"/>
    <property type="molecule type" value="Genomic_DNA"/>
</dbReference>
<evidence type="ECO:0000256" key="2">
    <source>
        <dbReference type="ARBA" id="ARBA00006706"/>
    </source>
</evidence>
<dbReference type="HOGENOM" id="CLU_014015_2_0_7"/>
<keyword evidence="3 6" id="KW-0808">Transferase</keyword>
<dbReference type="SFLD" id="SFLDS00005">
    <property type="entry name" value="Isoprenoid_Synthase_Type_I"/>
    <property type="match status" value="1"/>
</dbReference>
<accession>A0A0H3PBF1</accession>
<dbReference type="GO" id="GO:0008299">
    <property type="term" value="P:isoprenoid biosynthetic process"/>
    <property type="evidence" value="ECO:0007669"/>
    <property type="project" value="InterPro"/>
</dbReference>
<keyword evidence="4" id="KW-0479">Metal-binding</keyword>
<keyword evidence="5" id="KW-0460">Magnesium</keyword>
<proteinExistence type="inferred from homology"/>
<dbReference type="SFLD" id="SFLDG01017">
    <property type="entry name" value="Polyprenyl_Transferase_Like"/>
    <property type="match status" value="1"/>
</dbReference>
<gene>
    <name evidence="7" type="ordered locus">CJJ81176_0566</name>
</gene>
<dbReference type="InterPro" id="IPR000092">
    <property type="entry name" value="Polyprenyl_synt"/>
</dbReference>
<evidence type="ECO:0000313" key="7">
    <source>
        <dbReference type="EMBL" id="EAQ73288.1"/>
    </source>
</evidence>
<dbReference type="SUPFAM" id="SSF48576">
    <property type="entry name" value="Terpenoid synthases"/>
    <property type="match status" value="1"/>
</dbReference>
<evidence type="ECO:0000256" key="5">
    <source>
        <dbReference type="ARBA" id="ARBA00022842"/>
    </source>
</evidence>
<dbReference type="InterPro" id="IPR033749">
    <property type="entry name" value="Polyprenyl_synt_CS"/>
</dbReference>
<reference evidence="8" key="1">
    <citation type="submission" date="2006-12" db="EMBL/GenBank/DDBJ databases">
        <authorList>
            <person name="Fouts D.E."/>
            <person name="Nelson K.E."/>
            <person name="Sebastian Y."/>
        </authorList>
    </citation>
    <scope>NUCLEOTIDE SEQUENCE [LARGE SCALE GENOMIC DNA]</scope>
    <source>
        <strain evidence="8">81-176</strain>
    </source>
</reference>
<dbReference type="CDD" id="cd00685">
    <property type="entry name" value="Trans_IPPS_HT"/>
    <property type="match status" value="1"/>
</dbReference>
<dbReference type="RefSeq" id="WP_002864642.1">
    <property type="nucleotide sequence ID" value="NC_008787.1"/>
</dbReference>
<evidence type="ECO:0000256" key="3">
    <source>
        <dbReference type="ARBA" id="ARBA00022679"/>
    </source>
</evidence>
<comment type="similarity">
    <text evidence="2 6">Belongs to the FPP/GGPP synthase family.</text>
</comment>
<dbReference type="KEGG" id="cjj:CJJ81176_0566"/>
<organism evidence="7 8">
    <name type="scientific">Campylobacter jejuni subsp. jejuni serotype O:23/36 (strain 81-176)</name>
    <dbReference type="NCBI Taxonomy" id="354242"/>
    <lineage>
        <taxon>Bacteria</taxon>
        <taxon>Pseudomonadati</taxon>
        <taxon>Campylobacterota</taxon>
        <taxon>Epsilonproteobacteria</taxon>
        <taxon>Campylobacterales</taxon>
        <taxon>Campylobacteraceae</taxon>
        <taxon>Campylobacter</taxon>
    </lineage>
</organism>
<dbReference type="GO" id="GO:0004659">
    <property type="term" value="F:prenyltransferase activity"/>
    <property type="evidence" value="ECO:0007669"/>
    <property type="project" value="InterPro"/>
</dbReference>
<evidence type="ECO:0000256" key="6">
    <source>
        <dbReference type="RuleBase" id="RU004466"/>
    </source>
</evidence>
<dbReference type="InterPro" id="IPR008949">
    <property type="entry name" value="Isoprenoid_synthase_dom_sf"/>
</dbReference>
<evidence type="ECO:0000256" key="1">
    <source>
        <dbReference type="ARBA" id="ARBA00001946"/>
    </source>
</evidence>
<dbReference type="PANTHER" id="PTHR12001">
    <property type="entry name" value="GERANYLGERANYL PYROPHOSPHATE SYNTHASE"/>
    <property type="match status" value="1"/>
</dbReference>
<protein>
    <submittedName>
        <fullName evidence="7">Polyprenyl synthetase family protein</fullName>
    </submittedName>
</protein>
<dbReference type="AlphaFoldDB" id="A0A0H3PBF1"/>
<evidence type="ECO:0000313" key="8">
    <source>
        <dbReference type="Proteomes" id="UP000000646"/>
    </source>
</evidence>
<dbReference type="PROSITE" id="PS00444">
    <property type="entry name" value="POLYPRENYL_SYNTHASE_2"/>
    <property type="match status" value="1"/>
</dbReference>